<feature type="domain" description="LTD" evidence="3">
    <location>
        <begin position="21"/>
        <end position="142"/>
    </location>
</feature>
<dbReference type="SUPFAM" id="SSF74853">
    <property type="entry name" value="Lamin A/C globular tail domain"/>
    <property type="match status" value="2"/>
</dbReference>
<evidence type="ECO:0000259" key="3">
    <source>
        <dbReference type="PROSITE" id="PS51841"/>
    </source>
</evidence>
<dbReference type="Pfam" id="PF13585">
    <property type="entry name" value="CHU_C"/>
    <property type="match status" value="1"/>
</dbReference>
<keyword evidence="1" id="KW-0732">Signal</keyword>
<feature type="region of interest" description="Disordered" evidence="2">
    <location>
        <begin position="173"/>
        <end position="197"/>
    </location>
</feature>
<dbReference type="EMBL" id="JACHGF010000006">
    <property type="protein sequence ID" value="MBB5285685.1"/>
    <property type="molecule type" value="Genomic_DNA"/>
</dbReference>
<dbReference type="Gene3D" id="2.60.40.4070">
    <property type="match status" value="1"/>
</dbReference>
<dbReference type="AlphaFoldDB" id="A0A840TRZ6"/>
<dbReference type="Proteomes" id="UP000557307">
    <property type="component" value="Unassembled WGS sequence"/>
</dbReference>
<dbReference type="Pfam" id="PF00932">
    <property type="entry name" value="LTD"/>
    <property type="match status" value="2"/>
</dbReference>
<comment type="caution">
    <text evidence="4">The sequence shown here is derived from an EMBL/GenBank/DDBJ whole genome shotgun (WGS) entry which is preliminary data.</text>
</comment>
<evidence type="ECO:0000256" key="1">
    <source>
        <dbReference type="ARBA" id="ARBA00022729"/>
    </source>
</evidence>
<dbReference type="InterPro" id="IPR036415">
    <property type="entry name" value="Lamin_tail_dom_sf"/>
</dbReference>
<dbReference type="InterPro" id="IPR001322">
    <property type="entry name" value="Lamin_tail_dom"/>
</dbReference>
<sequence length="570" mass="62941">MKQRQRLDKNGWVLALLLGLLGGSAPVWAQGYNAVVVTELMIDPTPVVGLPDAEYLELYNRSTQPVSLRNWRLTMGSRTVTLPDSVLPPGSYSILCARSALELFRPLGRVVGLSSVSLPNAGATVSLRDARGQLIYSITYADRWWPVGQRDGGYALEMVDVENPCGELDNWRVSTDGRGGTPGQPNAVRGPNPDRTPPAVERVEVLAPDRLRVLFSERLDSLGTLQSSTFELTGRSIVQKTLETPSFRAVTLLLSAPLQEAQTYTLTVRQVPDCLGNYLREAKMSLGLPSRAEPGEVVLNEILFNPRPNGVDFVEIYNRTGKYLSLRGWTLGNVQNDQPANFRLITADEVLLPPYGLLALTTDATLVTEQYPTDRPRQLLEVPSLPSYPNAAGGVVLRDAEERIFDRFDYQETFHAALLTDRDGVSLERLDPAAPSHDRTNWHSAASTVGYATPGYANSQGTRPGAEDGFVVEPEAFTPDGDGMDDYAYVRYTLSAAGRVATIRIFDQHGRLIKNLVQNQLIGTGGEVRWDGTDERGELVRMGYYLLLIDTYDARGTSQQYKKRVVVVRR</sequence>
<dbReference type="RefSeq" id="WP_184176084.1">
    <property type="nucleotide sequence ID" value="NZ_JACHGF010000006.1"/>
</dbReference>
<feature type="domain" description="LTD" evidence="3">
    <location>
        <begin position="285"/>
        <end position="412"/>
    </location>
</feature>
<gene>
    <name evidence="4" type="ORF">HNQ92_003845</name>
</gene>
<dbReference type="PROSITE" id="PS51841">
    <property type="entry name" value="LTD"/>
    <property type="match status" value="2"/>
</dbReference>
<proteinExistence type="predicted"/>
<dbReference type="InterPro" id="IPR032812">
    <property type="entry name" value="SbsA_Ig"/>
</dbReference>
<evidence type="ECO:0000313" key="4">
    <source>
        <dbReference type="EMBL" id="MBB5285685.1"/>
    </source>
</evidence>
<dbReference type="Pfam" id="PF13205">
    <property type="entry name" value="Big_5"/>
    <property type="match status" value="1"/>
</dbReference>
<name>A0A840TRZ6_9BACT</name>
<organism evidence="4 5">
    <name type="scientific">Rhabdobacter roseus</name>
    <dbReference type="NCBI Taxonomy" id="1655419"/>
    <lineage>
        <taxon>Bacteria</taxon>
        <taxon>Pseudomonadati</taxon>
        <taxon>Bacteroidota</taxon>
        <taxon>Cytophagia</taxon>
        <taxon>Cytophagales</taxon>
        <taxon>Cytophagaceae</taxon>
        <taxon>Rhabdobacter</taxon>
    </lineage>
</organism>
<dbReference type="Gene3D" id="2.60.40.1220">
    <property type="match status" value="1"/>
</dbReference>
<reference evidence="4 5" key="1">
    <citation type="submission" date="2020-08" db="EMBL/GenBank/DDBJ databases">
        <title>Genomic Encyclopedia of Type Strains, Phase IV (KMG-IV): sequencing the most valuable type-strain genomes for metagenomic binning, comparative biology and taxonomic classification.</title>
        <authorList>
            <person name="Goeker M."/>
        </authorList>
    </citation>
    <scope>NUCLEOTIDE SEQUENCE [LARGE SCALE GENOMIC DNA]</scope>
    <source>
        <strain evidence="4 5">DSM 105074</strain>
    </source>
</reference>
<protein>
    <recommendedName>
        <fullName evidence="3">LTD domain-containing protein</fullName>
    </recommendedName>
</protein>
<evidence type="ECO:0000313" key="5">
    <source>
        <dbReference type="Proteomes" id="UP000557307"/>
    </source>
</evidence>
<evidence type="ECO:0000256" key="2">
    <source>
        <dbReference type="SAM" id="MobiDB-lite"/>
    </source>
</evidence>
<accession>A0A840TRZ6</accession>
<keyword evidence="5" id="KW-1185">Reference proteome</keyword>
<dbReference type="InterPro" id="IPR014755">
    <property type="entry name" value="Cu-Rt/internalin_Ig-like"/>
</dbReference>